<dbReference type="Pfam" id="PF01485">
    <property type="entry name" value="IBR"/>
    <property type="match status" value="1"/>
</dbReference>
<dbReference type="CDD" id="cd20335">
    <property type="entry name" value="BRcat_RBR"/>
    <property type="match status" value="1"/>
</dbReference>
<keyword evidence="6 9" id="KW-0863">Zinc-finger</keyword>
<evidence type="ECO:0000313" key="14">
    <source>
        <dbReference type="Proteomes" id="UP001390339"/>
    </source>
</evidence>
<evidence type="ECO:0000256" key="3">
    <source>
        <dbReference type="ARBA" id="ARBA00022679"/>
    </source>
</evidence>
<reference evidence="13 14" key="1">
    <citation type="journal article" date="2024" name="IMA Fungus">
        <title>Apiospora arundinis, a panoply of carbohydrate-active enzymes and secondary metabolites.</title>
        <authorList>
            <person name="Sorensen T."/>
            <person name="Petersen C."/>
            <person name="Muurmann A.T."/>
            <person name="Christiansen J.V."/>
            <person name="Brundto M.L."/>
            <person name="Overgaard C.K."/>
            <person name="Boysen A.T."/>
            <person name="Wollenberg R.D."/>
            <person name="Larsen T.O."/>
            <person name="Sorensen J.L."/>
            <person name="Nielsen K.L."/>
            <person name="Sondergaard T.E."/>
        </authorList>
    </citation>
    <scope>NUCLEOTIDE SEQUENCE [LARGE SCALE GENOMIC DNA]</scope>
    <source>
        <strain evidence="13 14">AAU 773</strain>
    </source>
</reference>
<protein>
    <recommendedName>
        <fullName evidence="2">RBR-type E3 ubiquitin transferase</fullName>
        <ecNumber evidence="2">2.3.2.31</ecNumber>
    </recommendedName>
</protein>
<comment type="catalytic activity">
    <reaction evidence="1">
        <text>[E2 ubiquitin-conjugating enzyme]-S-ubiquitinyl-L-cysteine + [acceptor protein]-L-lysine = [E2 ubiquitin-conjugating enzyme]-L-cysteine + [acceptor protein]-N(6)-ubiquitinyl-L-lysine.</text>
        <dbReference type="EC" id="2.3.2.31"/>
    </reaction>
</comment>
<dbReference type="Pfam" id="PF26200">
    <property type="entry name" value="Rcat_RNF216"/>
    <property type="match status" value="1"/>
</dbReference>
<dbReference type="InterPro" id="IPR044066">
    <property type="entry name" value="TRIAD_supradom"/>
</dbReference>
<dbReference type="EC" id="2.3.2.31" evidence="2"/>
<dbReference type="PROSITE" id="PS50089">
    <property type="entry name" value="ZF_RING_2"/>
    <property type="match status" value="1"/>
</dbReference>
<keyword evidence="14" id="KW-1185">Reference proteome</keyword>
<evidence type="ECO:0000259" key="11">
    <source>
        <dbReference type="PROSITE" id="PS50089"/>
    </source>
</evidence>
<dbReference type="PANTHER" id="PTHR11685">
    <property type="entry name" value="RBR FAMILY RING FINGER AND IBR DOMAIN-CONTAINING"/>
    <property type="match status" value="1"/>
</dbReference>
<feature type="compositionally biased region" description="Basic and acidic residues" evidence="10">
    <location>
        <begin position="16"/>
        <end position="36"/>
    </location>
</feature>
<dbReference type="InterPro" id="IPR002867">
    <property type="entry name" value="IBR_dom"/>
</dbReference>
<gene>
    <name evidence="13" type="ORF">PGQ11_004819</name>
</gene>
<keyword evidence="3" id="KW-0808">Transferase</keyword>
<organism evidence="13 14">
    <name type="scientific">Apiospora arundinis</name>
    <dbReference type="NCBI Taxonomy" id="335852"/>
    <lineage>
        <taxon>Eukaryota</taxon>
        <taxon>Fungi</taxon>
        <taxon>Dikarya</taxon>
        <taxon>Ascomycota</taxon>
        <taxon>Pezizomycotina</taxon>
        <taxon>Sordariomycetes</taxon>
        <taxon>Xylariomycetidae</taxon>
        <taxon>Amphisphaeriales</taxon>
        <taxon>Apiosporaceae</taxon>
        <taxon>Apiospora</taxon>
    </lineage>
</organism>
<name>A0ABR2J9E5_9PEZI</name>
<evidence type="ECO:0000256" key="5">
    <source>
        <dbReference type="ARBA" id="ARBA00022737"/>
    </source>
</evidence>
<dbReference type="EMBL" id="JAPCWZ010000003">
    <property type="protein sequence ID" value="KAK8874305.1"/>
    <property type="molecule type" value="Genomic_DNA"/>
</dbReference>
<dbReference type="SMART" id="SM00647">
    <property type="entry name" value="IBR"/>
    <property type="match status" value="2"/>
</dbReference>
<keyword evidence="4" id="KW-0479">Metal-binding</keyword>
<evidence type="ECO:0000256" key="2">
    <source>
        <dbReference type="ARBA" id="ARBA00012251"/>
    </source>
</evidence>
<feature type="region of interest" description="Disordered" evidence="10">
    <location>
        <begin position="1"/>
        <end position="36"/>
    </location>
</feature>
<evidence type="ECO:0000256" key="6">
    <source>
        <dbReference type="ARBA" id="ARBA00022771"/>
    </source>
</evidence>
<dbReference type="SUPFAM" id="SSF57850">
    <property type="entry name" value="RING/U-box"/>
    <property type="match status" value="3"/>
</dbReference>
<dbReference type="InterPro" id="IPR001841">
    <property type="entry name" value="Znf_RING"/>
</dbReference>
<sequence>MVRRSQAASHRHTRPPHGDHSHDSSHHQHHQPREPRFKREDVAPLYDHQINLADLDGLRPDIRVGIILKGNVSRLSKISAFLRRKYRDDDCFIEEDAAIIFYHSGDVLRDDRIPPGTTCLHYRVTQRGTDTKLRLLWNDHIEFHPPEVDELIDGIGNGATIRELRNDIAACLGVDDSARVVVSARDGLRRGLVQGNNWETRRVESWLCQTLFVDLVAEMNYIVMKGVNEEYIYHPFNCDRGVGSRTLKMWLHDRILTQVRHPKSLRESGPFDLDDISLSLGEKPLGKHSRVSLGSTIEFQLARRAHDQFVQEEAWLVPETETCVVCSDEKGVSEFPARITKTCSHQPTTCGDCIGQWIASSMDSVSWDRLKCPECSGLLAFEDVRAFADPETFQRYDSLAAKAALTSIREFRWCLNPRCGAGQIHKADCSKVKCHACKKSSCSRHDLPWHKGETCEAYDKRTRRQRKSDKASEKKVKEMTKSCPRCHKDVYKYTGCDHITCVCGHEWCYLCLAEYSHDLNSFLQCKHKRDCRYFQNPPIYEGGRVLRPFLRPPNLPPPPPPPWLGPRQRGPPMFGPLGFAPRPMAQRPLERPPTPTPPLPDQPQRIDEDPFNFMMRDFAGRGGQAHPLHGNHVNHGEAGFLGAAAMFDMGQVLQRAR</sequence>
<feature type="compositionally biased region" description="Basic residues" evidence="10">
    <location>
        <begin position="1"/>
        <end position="15"/>
    </location>
</feature>
<evidence type="ECO:0000256" key="1">
    <source>
        <dbReference type="ARBA" id="ARBA00001798"/>
    </source>
</evidence>
<feature type="domain" description="RING-type" evidence="12">
    <location>
        <begin position="319"/>
        <end position="539"/>
    </location>
</feature>
<keyword evidence="7" id="KW-0833">Ubl conjugation pathway</keyword>
<dbReference type="PROSITE" id="PS51873">
    <property type="entry name" value="TRIAD"/>
    <property type="match status" value="1"/>
</dbReference>
<dbReference type="Gene3D" id="1.20.120.1750">
    <property type="match status" value="1"/>
</dbReference>
<keyword evidence="5" id="KW-0677">Repeat</keyword>
<evidence type="ECO:0000259" key="12">
    <source>
        <dbReference type="PROSITE" id="PS51873"/>
    </source>
</evidence>
<proteinExistence type="predicted"/>
<comment type="caution">
    <text evidence="13">The sequence shown here is derived from an EMBL/GenBank/DDBJ whole genome shotgun (WGS) entry which is preliminary data.</text>
</comment>
<keyword evidence="8" id="KW-0862">Zinc</keyword>
<dbReference type="Proteomes" id="UP001390339">
    <property type="component" value="Unassembled WGS sequence"/>
</dbReference>
<evidence type="ECO:0000256" key="8">
    <source>
        <dbReference type="ARBA" id="ARBA00022833"/>
    </source>
</evidence>
<dbReference type="Gene3D" id="3.30.40.10">
    <property type="entry name" value="Zinc/RING finger domain, C3HC4 (zinc finger)"/>
    <property type="match status" value="1"/>
</dbReference>
<feature type="region of interest" description="Disordered" evidence="10">
    <location>
        <begin position="556"/>
        <end position="607"/>
    </location>
</feature>
<accession>A0ABR2J9E5</accession>
<evidence type="ECO:0000313" key="13">
    <source>
        <dbReference type="EMBL" id="KAK8874305.1"/>
    </source>
</evidence>
<dbReference type="InterPro" id="IPR031127">
    <property type="entry name" value="E3_UB_ligase_RBR"/>
</dbReference>
<dbReference type="InterPro" id="IPR013083">
    <property type="entry name" value="Znf_RING/FYVE/PHD"/>
</dbReference>
<evidence type="ECO:0000256" key="4">
    <source>
        <dbReference type="ARBA" id="ARBA00022723"/>
    </source>
</evidence>
<evidence type="ECO:0000256" key="7">
    <source>
        <dbReference type="ARBA" id="ARBA00022786"/>
    </source>
</evidence>
<evidence type="ECO:0000256" key="9">
    <source>
        <dbReference type="PROSITE-ProRule" id="PRU00175"/>
    </source>
</evidence>
<evidence type="ECO:0000256" key="10">
    <source>
        <dbReference type="SAM" id="MobiDB-lite"/>
    </source>
</evidence>
<dbReference type="CDD" id="cd20336">
    <property type="entry name" value="Rcat_RBR"/>
    <property type="match status" value="1"/>
</dbReference>
<feature type="compositionally biased region" description="Pro residues" evidence="10">
    <location>
        <begin position="591"/>
        <end position="601"/>
    </location>
</feature>
<feature type="domain" description="RING-type" evidence="11">
    <location>
        <begin position="323"/>
        <end position="376"/>
    </location>
</feature>